<evidence type="ECO:0008006" key="4">
    <source>
        <dbReference type="Google" id="ProtNLM"/>
    </source>
</evidence>
<evidence type="ECO:0000313" key="2">
    <source>
        <dbReference type="EMBL" id="KAK7689768.1"/>
    </source>
</evidence>
<sequence length="132" mass="15379">MRPWIAVICFLNDLVFVEEQLQQPRTHKELHRNTRIDQHPQEYKEGGKHGETGITTVFPTVALLLYPAMFAPEGFHRCHCCELSLGHSYGPSCQREGRSHRRRSSTRRNFTKLHLGSRLEDTPVFQFTLYKA</sequence>
<protein>
    <recommendedName>
        <fullName evidence="4">Secreted protein</fullName>
    </recommendedName>
</protein>
<dbReference type="AlphaFoldDB" id="A0AAW0G808"/>
<feature type="signal peptide" evidence="1">
    <location>
        <begin position="1"/>
        <end position="19"/>
    </location>
</feature>
<dbReference type="Proteomes" id="UP001385951">
    <property type="component" value="Unassembled WGS sequence"/>
</dbReference>
<gene>
    <name evidence="2" type="ORF">QCA50_006407</name>
</gene>
<organism evidence="2 3">
    <name type="scientific">Cerrena zonata</name>
    <dbReference type="NCBI Taxonomy" id="2478898"/>
    <lineage>
        <taxon>Eukaryota</taxon>
        <taxon>Fungi</taxon>
        <taxon>Dikarya</taxon>
        <taxon>Basidiomycota</taxon>
        <taxon>Agaricomycotina</taxon>
        <taxon>Agaricomycetes</taxon>
        <taxon>Polyporales</taxon>
        <taxon>Cerrenaceae</taxon>
        <taxon>Cerrena</taxon>
    </lineage>
</organism>
<reference evidence="2 3" key="1">
    <citation type="submission" date="2022-09" db="EMBL/GenBank/DDBJ databases">
        <authorList>
            <person name="Palmer J.M."/>
        </authorList>
    </citation>
    <scope>NUCLEOTIDE SEQUENCE [LARGE SCALE GENOMIC DNA]</scope>
    <source>
        <strain evidence="2 3">DSM 7382</strain>
    </source>
</reference>
<accession>A0AAW0G808</accession>
<evidence type="ECO:0000256" key="1">
    <source>
        <dbReference type="SAM" id="SignalP"/>
    </source>
</evidence>
<proteinExistence type="predicted"/>
<name>A0AAW0G808_9APHY</name>
<dbReference type="EMBL" id="JASBNA010000007">
    <property type="protein sequence ID" value="KAK7689768.1"/>
    <property type="molecule type" value="Genomic_DNA"/>
</dbReference>
<comment type="caution">
    <text evidence="2">The sequence shown here is derived from an EMBL/GenBank/DDBJ whole genome shotgun (WGS) entry which is preliminary data.</text>
</comment>
<evidence type="ECO:0000313" key="3">
    <source>
        <dbReference type="Proteomes" id="UP001385951"/>
    </source>
</evidence>
<feature type="chain" id="PRO_5043776924" description="Secreted protein" evidence="1">
    <location>
        <begin position="20"/>
        <end position="132"/>
    </location>
</feature>
<keyword evidence="1" id="KW-0732">Signal</keyword>
<keyword evidence="3" id="KW-1185">Reference proteome</keyword>